<dbReference type="eggNOG" id="COG1442">
    <property type="taxonomic scope" value="Bacteria"/>
</dbReference>
<dbReference type="InterPro" id="IPR029044">
    <property type="entry name" value="Nucleotide-diphossugar_trans"/>
</dbReference>
<sequence length="591" mass="67981">MKNIFISVVYFKAAPLIKTGYLNPIQAGRALGRHAFPEAIGDDTGVNISEKNVSWNELTALYWMRHNVDAEFYGLMHYRRLLVFAEKPPKRLAFSEVTEREIERYGWKDDLIEKACEGADILTPQMRDIYLPGLPEVLMSAGEFYAHQHHAKDMEIVEEIVKARFPAIYPFLVQVLAGRKVFFNSITVMRKPLFQEYCDFLFETLETAEQRIDTSGYDPYQKRIWGFLSEYLTNAYVHYAKAVHDARVRELPLTWGMRPRPQVAPEEVLETARRKRDAVAARATAEGDDINVVLSVDDRYAPHAAVTMLSALKTTETPGRLRFFILNGGNISEANRSKLTETVTAAGGRLEFADIDDRDLRFLPLNRDYVSIATYYRLVMHRYLPAEVDKAIYIDADTIVVEPLENLWDIDLEGHPVAGAPDDAGFHQARRLQLSADHRYFNAGVMVFDIARFREMDIADDVLSAFRRKGPYIVSQDQDLLNILFENDAKILPLSWNAGTRIYRANPLEPSYSEEEAYEAARAPSIVHFTDVKKPWHTKCTHPFTELYWDYRNLTPWAETAGEARKRRLIQKARKLLRARDRRFERTVSGA</sequence>
<gene>
    <name evidence="5" type="primary">gspA</name>
    <name evidence="5" type="ORF">Mame_00250</name>
</gene>
<reference evidence="5 6" key="1">
    <citation type="submission" date="2017-03" db="EMBL/GenBank/DDBJ databases">
        <title>Foreign affairs: Plasmid Transfer between Roseobacters and Rhizobia.</title>
        <authorList>
            <person name="Bartling P."/>
            <person name="Bunk B."/>
            <person name="Overmann J."/>
            <person name="Brinkmann H."/>
            <person name="Petersen J."/>
        </authorList>
    </citation>
    <scope>NUCLEOTIDE SEQUENCE [LARGE SCALE GENOMIC DNA]</scope>
    <source>
        <strain evidence="5 6">MACL11</strain>
    </source>
</reference>
<keyword evidence="3" id="KW-0479">Metal-binding</keyword>
<dbReference type="PANTHER" id="PTHR13778">
    <property type="entry name" value="GLYCOSYLTRANSFERASE 8 DOMAIN-CONTAINING PROTEIN"/>
    <property type="match status" value="1"/>
</dbReference>
<evidence type="ECO:0000256" key="2">
    <source>
        <dbReference type="ARBA" id="ARBA00022679"/>
    </source>
</evidence>
<dbReference type="Pfam" id="PF14393">
    <property type="entry name" value="DUF4422"/>
    <property type="match status" value="1"/>
</dbReference>
<dbReference type="Proteomes" id="UP000191135">
    <property type="component" value="Chromosome"/>
</dbReference>
<dbReference type="SUPFAM" id="SSF53448">
    <property type="entry name" value="Nucleotide-diphospho-sugar transferases"/>
    <property type="match status" value="1"/>
</dbReference>
<feature type="domain" description="DUF4422" evidence="4">
    <location>
        <begin position="6"/>
        <end position="238"/>
    </location>
</feature>
<dbReference type="AlphaFoldDB" id="A0A1U9YW11"/>
<dbReference type="InterPro" id="IPR025536">
    <property type="entry name" value="DUF4422"/>
</dbReference>
<evidence type="ECO:0000313" key="6">
    <source>
        <dbReference type="Proteomes" id="UP000191135"/>
    </source>
</evidence>
<dbReference type="EMBL" id="CP020330">
    <property type="protein sequence ID" value="AQZ49633.1"/>
    <property type="molecule type" value="Genomic_DNA"/>
</dbReference>
<keyword evidence="1" id="KW-0328">Glycosyltransferase</keyword>
<keyword evidence="2" id="KW-0808">Transferase</keyword>
<dbReference type="RefSeq" id="WP_018063315.1">
    <property type="nucleotide sequence ID" value="NZ_AQWH01000003.1"/>
</dbReference>
<dbReference type="OrthoDB" id="5672604at2"/>
<dbReference type="InterPro" id="IPR002495">
    <property type="entry name" value="Glyco_trans_8"/>
</dbReference>
<accession>A0A1U9YW11</accession>
<organism evidence="5 6">
    <name type="scientific">Martelella mediterranea DSM 17316</name>
    <dbReference type="NCBI Taxonomy" id="1122214"/>
    <lineage>
        <taxon>Bacteria</taxon>
        <taxon>Pseudomonadati</taxon>
        <taxon>Pseudomonadota</taxon>
        <taxon>Alphaproteobacteria</taxon>
        <taxon>Hyphomicrobiales</taxon>
        <taxon>Aurantimonadaceae</taxon>
        <taxon>Martelella</taxon>
    </lineage>
</organism>
<dbReference type="CDD" id="cd04194">
    <property type="entry name" value="GT8_A4GalT_like"/>
    <property type="match status" value="1"/>
</dbReference>
<dbReference type="GO" id="GO:0046872">
    <property type="term" value="F:metal ion binding"/>
    <property type="evidence" value="ECO:0007669"/>
    <property type="project" value="UniProtKB-KW"/>
</dbReference>
<protein>
    <submittedName>
        <fullName evidence="5">General stress protein A</fullName>
    </submittedName>
</protein>
<evidence type="ECO:0000256" key="1">
    <source>
        <dbReference type="ARBA" id="ARBA00022676"/>
    </source>
</evidence>
<dbReference type="PANTHER" id="PTHR13778:SF47">
    <property type="entry name" value="LIPOPOLYSACCHARIDE 1,3-GALACTOSYLTRANSFERASE"/>
    <property type="match status" value="1"/>
</dbReference>
<dbReference type="STRING" id="1122214.Mame_00250"/>
<dbReference type="KEGG" id="mmed:Mame_00250"/>
<proteinExistence type="predicted"/>
<dbReference type="Pfam" id="PF01501">
    <property type="entry name" value="Glyco_transf_8"/>
    <property type="match status" value="1"/>
</dbReference>
<dbReference type="InterPro" id="IPR050748">
    <property type="entry name" value="Glycosyltrans_8_dom-fam"/>
</dbReference>
<dbReference type="Gene3D" id="3.90.550.10">
    <property type="entry name" value="Spore Coat Polysaccharide Biosynthesis Protein SpsA, Chain A"/>
    <property type="match status" value="1"/>
</dbReference>
<evidence type="ECO:0000256" key="3">
    <source>
        <dbReference type="ARBA" id="ARBA00022723"/>
    </source>
</evidence>
<name>A0A1U9YW11_9HYPH</name>
<evidence type="ECO:0000313" key="5">
    <source>
        <dbReference type="EMBL" id="AQZ49633.1"/>
    </source>
</evidence>
<keyword evidence="6" id="KW-1185">Reference proteome</keyword>
<evidence type="ECO:0000259" key="4">
    <source>
        <dbReference type="Pfam" id="PF14393"/>
    </source>
</evidence>
<dbReference type="GO" id="GO:0016757">
    <property type="term" value="F:glycosyltransferase activity"/>
    <property type="evidence" value="ECO:0007669"/>
    <property type="project" value="UniProtKB-KW"/>
</dbReference>